<gene>
    <name evidence="2" type="ORF">PQR57_45970</name>
</gene>
<dbReference type="Gene3D" id="3.40.50.300">
    <property type="entry name" value="P-loop containing nucleotide triphosphate hydrolases"/>
    <property type="match status" value="1"/>
</dbReference>
<accession>A0ABW9B8P9</accession>
<dbReference type="Proteomes" id="UP001629230">
    <property type="component" value="Unassembled WGS sequence"/>
</dbReference>
<dbReference type="SUPFAM" id="SSF52540">
    <property type="entry name" value="P-loop containing nucleoside triphosphate hydrolases"/>
    <property type="match status" value="1"/>
</dbReference>
<dbReference type="RefSeq" id="WP_408183203.1">
    <property type="nucleotide sequence ID" value="NZ_JAQQEZ010000089.1"/>
</dbReference>
<dbReference type="InterPro" id="IPR041685">
    <property type="entry name" value="AAA_GajA/Old/RecF-like"/>
</dbReference>
<proteinExistence type="predicted"/>
<dbReference type="EMBL" id="JAQQEZ010000089">
    <property type="protein sequence ID" value="MFM0008239.1"/>
    <property type="molecule type" value="Genomic_DNA"/>
</dbReference>
<dbReference type="CDD" id="cd00267">
    <property type="entry name" value="ABC_ATPase"/>
    <property type="match status" value="2"/>
</dbReference>
<dbReference type="InterPro" id="IPR027417">
    <property type="entry name" value="P-loop_NTPase"/>
</dbReference>
<dbReference type="Pfam" id="PF13175">
    <property type="entry name" value="AAA_15"/>
    <property type="match status" value="1"/>
</dbReference>
<protein>
    <submittedName>
        <fullName evidence="2">AAA family ATPase</fullName>
    </submittedName>
</protein>
<keyword evidence="3" id="KW-1185">Reference proteome</keyword>
<dbReference type="PANTHER" id="PTHR43581:SF2">
    <property type="entry name" value="EXCINUCLEASE ATPASE SUBUNIT"/>
    <property type="match status" value="1"/>
</dbReference>
<evidence type="ECO:0000259" key="1">
    <source>
        <dbReference type="SMART" id="SM00382"/>
    </source>
</evidence>
<evidence type="ECO:0000313" key="3">
    <source>
        <dbReference type="Proteomes" id="UP001629230"/>
    </source>
</evidence>
<dbReference type="InterPro" id="IPR003593">
    <property type="entry name" value="AAA+_ATPase"/>
</dbReference>
<reference evidence="2 3" key="1">
    <citation type="journal article" date="2024" name="Chem. Sci.">
        <title>Discovery of megapolipeptins by genome mining of a Burkholderiales bacteria collection.</title>
        <authorList>
            <person name="Paulo B.S."/>
            <person name="Recchia M.J.J."/>
            <person name="Lee S."/>
            <person name="Fergusson C.H."/>
            <person name="Romanowski S.B."/>
            <person name="Hernandez A."/>
            <person name="Krull N."/>
            <person name="Liu D.Y."/>
            <person name="Cavanagh H."/>
            <person name="Bos A."/>
            <person name="Gray C.A."/>
            <person name="Murphy B.T."/>
            <person name="Linington R.G."/>
            <person name="Eustaquio A.S."/>
        </authorList>
    </citation>
    <scope>NUCLEOTIDE SEQUENCE [LARGE SCALE GENOMIC DNA]</scope>
    <source>
        <strain evidence="2 3">RL17-350-BIC-A</strain>
    </source>
</reference>
<sequence>MKLIKFTATGVHGVMNFDVNFNEQITLLVGINGSGKTTVLNITSWLLSLKFGHIATIDFKTISVSLRHDDRLLTIRAEKNKNHIEISLDGYSEKFAPILVPLRHYVEREYDARNDEEIAQLYSGLTPDSDERHLWDFILKLPRVTNITLERLLSIDDGSTAYRNYDRQYPSRSRSTSTPMDRVNEIHLRIISDVRAGIEKIDTQLTRELLLSSFMPRTSLTAQISAKEMIATIENIHSIERMLNSNLGITAESKELADYFAELRASWFGITNSDDPDRIQNYAYLQSEILRLKKFSQAFDRAQEKKTRISWKLDKFTETLNELFADSGKQVEVGRRGPGFNFSFRERNPEKKARHRTVSALSSGEKQLLILLTYVAFPQTGSRIIIIDEPELSLHLRWQEKFLDAVRALADRDLQLVIATHSPSIVGNNRSDCVVMPRLSHGGAN</sequence>
<organism evidence="2 3">
    <name type="scientific">Paraburkholderia dipogonis</name>
    <dbReference type="NCBI Taxonomy" id="1211383"/>
    <lineage>
        <taxon>Bacteria</taxon>
        <taxon>Pseudomonadati</taxon>
        <taxon>Pseudomonadota</taxon>
        <taxon>Betaproteobacteria</taxon>
        <taxon>Burkholderiales</taxon>
        <taxon>Burkholderiaceae</taxon>
        <taxon>Paraburkholderia</taxon>
    </lineage>
</organism>
<feature type="domain" description="AAA+ ATPase" evidence="1">
    <location>
        <begin position="22"/>
        <end position="441"/>
    </location>
</feature>
<comment type="caution">
    <text evidence="2">The sequence shown here is derived from an EMBL/GenBank/DDBJ whole genome shotgun (WGS) entry which is preliminary data.</text>
</comment>
<dbReference type="InterPro" id="IPR051396">
    <property type="entry name" value="Bact_Antivir_Def_Nuclease"/>
</dbReference>
<evidence type="ECO:0000313" key="2">
    <source>
        <dbReference type="EMBL" id="MFM0008239.1"/>
    </source>
</evidence>
<dbReference type="SMART" id="SM00382">
    <property type="entry name" value="AAA"/>
    <property type="match status" value="1"/>
</dbReference>
<dbReference type="PANTHER" id="PTHR43581">
    <property type="entry name" value="ATP/GTP PHOSPHATASE"/>
    <property type="match status" value="1"/>
</dbReference>
<name>A0ABW9B8P9_9BURK</name>